<accession>A0AA88HCY3</accession>
<feature type="transmembrane region" description="Helical" evidence="6">
    <location>
        <begin position="135"/>
        <end position="156"/>
    </location>
</feature>
<comment type="subcellular location">
    <subcellularLocation>
        <location evidence="1">Membrane</location>
        <topology evidence="1">Multi-pass membrane protein</topology>
    </subcellularLocation>
</comment>
<dbReference type="AlphaFoldDB" id="A0AA88HCY3"/>
<proteinExistence type="predicted"/>
<dbReference type="Proteomes" id="UP001187531">
    <property type="component" value="Unassembled WGS sequence"/>
</dbReference>
<feature type="transmembrane region" description="Helical" evidence="6">
    <location>
        <begin position="442"/>
        <end position="462"/>
    </location>
</feature>
<dbReference type="PANTHER" id="PTHR11827:SF103">
    <property type="entry name" value="SODIUM CHLORIDE COTRANSPORTER 69, ISOFORM E"/>
    <property type="match status" value="1"/>
</dbReference>
<gene>
    <name evidence="9" type="ORF">QYM36_013407</name>
</gene>
<evidence type="ECO:0000259" key="8">
    <source>
        <dbReference type="Pfam" id="PF03522"/>
    </source>
</evidence>
<feature type="region of interest" description="Disordered" evidence="5">
    <location>
        <begin position="785"/>
        <end position="837"/>
    </location>
</feature>
<organism evidence="9 10">
    <name type="scientific">Artemia franciscana</name>
    <name type="common">Brine shrimp</name>
    <name type="synonym">Artemia sanfranciscana</name>
    <dbReference type="NCBI Taxonomy" id="6661"/>
    <lineage>
        <taxon>Eukaryota</taxon>
        <taxon>Metazoa</taxon>
        <taxon>Ecdysozoa</taxon>
        <taxon>Arthropoda</taxon>
        <taxon>Crustacea</taxon>
        <taxon>Branchiopoda</taxon>
        <taxon>Anostraca</taxon>
        <taxon>Artemiidae</taxon>
        <taxon>Artemia</taxon>
    </lineage>
</organism>
<dbReference type="EMBL" id="JAVRJZ010000017">
    <property type="protein sequence ID" value="KAK2709721.1"/>
    <property type="molecule type" value="Genomic_DNA"/>
</dbReference>
<comment type="caution">
    <text evidence="9">The sequence shown here is derived from an EMBL/GenBank/DDBJ whole genome shotgun (WGS) entry which is preliminary data.</text>
</comment>
<dbReference type="EMBL" id="JAVRJZ010000017">
    <property type="protein sequence ID" value="KAK2709720.1"/>
    <property type="molecule type" value="Genomic_DNA"/>
</dbReference>
<dbReference type="GO" id="GO:0006884">
    <property type="term" value="P:cell volume homeostasis"/>
    <property type="evidence" value="ECO:0007669"/>
    <property type="project" value="TreeGrafter"/>
</dbReference>
<feature type="transmembrane region" description="Helical" evidence="6">
    <location>
        <begin position="372"/>
        <end position="396"/>
    </location>
</feature>
<evidence type="ECO:0000256" key="4">
    <source>
        <dbReference type="ARBA" id="ARBA00023136"/>
    </source>
</evidence>
<feature type="transmembrane region" description="Helical" evidence="6">
    <location>
        <begin position="256"/>
        <end position="274"/>
    </location>
</feature>
<feature type="compositionally biased region" description="Polar residues" evidence="5">
    <location>
        <begin position="797"/>
        <end position="814"/>
    </location>
</feature>
<dbReference type="Gene3D" id="1.20.1740.10">
    <property type="entry name" value="Amino acid/polyamine transporter I"/>
    <property type="match status" value="1"/>
</dbReference>
<feature type="domain" description="Amino acid permease/ SLC12A" evidence="7">
    <location>
        <begin position="134"/>
        <end position="632"/>
    </location>
</feature>
<name>A0AA88HCY3_ARTSF</name>
<evidence type="ECO:0000313" key="10">
    <source>
        <dbReference type="Proteomes" id="UP001187531"/>
    </source>
</evidence>
<feature type="transmembrane region" description="Helical" evidence="6">
    <location>
        <begin position="281"/>
        <end position="300"/>
    </location>
</feature>
<feature type="transmembrane region" description="Helical" evidence="6">
    <location>
        <begin position="495"/>
        <end position="515"/>
    </location>
</feature>
<dbReference type="InterPro" id="IPR004841">
    <property type="entry name" value="AA-permease/SLC12A_dom"/>
</dbReference>
<feature type="domain" description="SLC12A transporter C-terminal" evidence="8">
    <location>
        <begin position="641"/>
        <end position="1043"/>
    </location>
</feature>
<dbReference type="PANTHER" id="PTHR11827">
    <property type="entry name" value="SOLUTE CARRIER FAMILY 12, CATION COTRANSPORTERS"/>
    <property type="match status" value="1"/>
</dbReference>
<feature type="transmembrane region" description="Helical" evidence="6">
    <location>
        <begin position="162"/>
        <end position="187"/>
    </location>
</feature>
<evidence type="ECO:0000256" key="5">
    <source>
        <dbReference type="SAM" id="MobiDB-lite"/>
    </source>
</evidence>
<evidence type="ECO:0000256" key="2">
    <source>
        <dbReference type="ARBA" id="ARBA00022692"/>
    </source>
</evidence>
<dbReference type="InterPro" id="IPR004842">
    <property type="entry name" value="SLC12A_fam"/>
</dbReference>
<dbReference type="GO" id="GO:0016020">
    <property type="term" value="C:membrane"/>
    <property type="evidence" value="ECO:0007669"/>
    <property type="project" value="UniProtKB-SubCell"/>
</dbReference>
<dbReference type="GO" id="GO:0055064">
    <property type="term" value="P:chloride ion homeostasis"/>
    <property type="evidence" value="ECO:0007669"/>
    <property type="project" value="TreeGrafter"/>
</dbReference>
<dbReference type="Pfam" id="PF00324">
    <property type="entry name" value="AA_permease"/>
    <property type="match status" value="1"/>
</dbReference>
<evidence type="ECO:0000256" key="6">
    <source>
        <dbReference type="SAM" id="Phobius"/>
    </source>
</evidence>
<keyword evidence="10" id="KW-1185">Reference proteome</keyword>
<evidence type="ECO:0000256" key="1">
    <source>
        <dbReference type="ARBA" id="ARBA00004141"/>
    </source>
</evidence>
<dbReference type="GO" id="GO:0055075">
    <property type="term" value="P:potassium ion homeostasis"/>
    <property type="evidence" value="ECO:0007669"/>
    <property type="project" value="TreeGrafter"/>
</dbReference>
<keyword evidence="4 6" id="KW-0472">Membrane</keyword>
<feature type="transmembrane region" description="Helical" evidence="6">
    <location>
        <begin position="551"/>
        <end position="569"/>
    </location>
</feature>
<reference evidence="9" key="1">
    <citation type="submission" date="2023-07" db="EMBL/GenBank/DDBJ databases">
        <title>Chromosome-level genome assembly of Artemia franciscana.</title>
        <authorList>
            <person name="Jo E."/>
        </authorList>
    </citation>
    <scope>NUCLEOTIDE SEQUENCE</scope>
    <source>
        <tissue evidence="9">Whole body</tissue>
    </source>
</reference>
<dbReference type="Pfam" id="PF03522">
    <property type="entry name" value="SLC12"/>
    <property type="match status" value="1"/>
</dbReference>
<feature type="transmembrane region" description="Helical" evidence="6">
    <location>
        <begin position="208"/>
        <end position="229"/>
    </location>
</feature>
<dbReference type="NCBIfam" id="TIGR00930">
    <property type="entry name" value="2a30"/>
    <property type="match status" value="1"/>
</dbReference>
<protein>
    <submittedName>
        <fullName evidence="9">Uncharacterized protein</fullName>
    </submittedName>
</protein>
<dbReference type="GO" id="GO:1990573">
    <property type="term" value="P:potassium ion import across plasma membrane"/>
    <property type="evidence" value="ECO:0007669"/>
    <property type="project" value="TreeGrafter"/>
</dbReference>
<evidence type="ECO:0000259" key="7">
    <source>
        <dbReference type="Pfam" id="PF00324"/>
    </source>
</evidence>
<dbReference type="FunFam" id="1.20.1740.10:FF:000022">
    <property type="entry name" value="Bumetanide-sensitive na-k-cl cotransport protein"/>
    <property type="match status" value="1"/>
</dbReference>
<evidence type="ECO:0000313" key="9">
    <source>
        <dbReference type="EMBL" id="KAK2709720.1"/>
    </source>
</evidence>
<dbReference type="InterPro" id="IPR018491">
    <property type="entry name" value="SLC12_C"/>
</dbReference>
<dbReference type="GO" id="GO:0055078">
    <property type="term" value="P:sodium ion homeostasis"/>
    <property type="evidence" value="ECO:0007669"/>
    <property type="project" value="TreeGrafter"/>
</dbReference>
<keyword evidence="2 6" id="KW-0812">Transmembrane</keyword>
<keyword evidence="3 6" id="KW-1133">Transmembrane helix</keyword>
<evidence type="ECO:0000256" key="3">
    <source>
        <dbReference type="ARBA" id="ARBA00022989"/>
    </source>
</evidence>
<feature type="transmembrane region" description="Helical" evidence="6">
    <location>
        <begin position="521"/>
        <end position="539"/>
    </location>
</feature>
<sequence length="1043" mass="115225">MDNEGKHRFKVDAVQGGKHDHDVELGKIRVNDALPNDSERAGSPAALLTHHNPYTNTVQGVGTMHQKSWRHFTREALPNIDNYRNLFSLRVGQRPTLDELHNPSLGNRRQGTNGKVNQDGLVEPTLLKFGWIKGVLVRCLLCIWGVMLFLRLSWVVGQAGVIQGIVVILLATSVTIITSISMSAISTNGSIKGGGTYFMISRSLGPEFGASIGVIFSIANAVAVAMYIIGFCESLNDLLKTYGLSIIDNDINDTRIIGTISIIFITGIVVIGMEWEAKAQIFLLGILIIAMADFVVGSIIGPMSDEDVARGFTGYSGETLLNNLAPDYRYSEGVEHSFFTVFAVYFPAATGILAGANISGDLKDPSESIPKGTLTAILISSVTYIAFAIICGATVVRDATGNVLDLVNGTIGNATACEPGACEWGLENSFQVIEMVSAFGPLIYAGCFAATLSSALASLVSAPKVFQALCNDNLYPYIGYFGKGFGKNNEPVRGYVLTFIIALGCILIGELNAIAPLISNFFLAAYALINFSTFHVTLVKPVGWRPTFRYYKGWISLLGTVLCVAVMFLMNWPTALITFGCLLCLYLLIVYRKPDVNWGSSTQAQIYKSSLASVYQLVYLEEHIKNYRPQILILSGNPASRSPLIDFANLICKKQGLMLCGHITKDALSQRQRSDLTTNAYVWLKSHKIRSFYAVIDKVEFSAGVRVLIQSTGLGKMRPNILMMGYKSSWITKTAEELNEYFWAIHAAFDNHISVVILRSPQGLDYSDHVKFLDPIQVNKEERIVESPSTDDMEDFSTFSVTSQPGENSSQSQDSPDKTIIKSHSKRSRKDSTRSLNASAFGENIPRPVLDSLTQFRKKQQKGYIDVWWLYDDGGLSLLLPYILTTRQSWSGSKLRVFCIANKSDQIDMDQQSMAALLSKFRIDFADVIAVPDVSKKPKEETIEWFEQLIRPYKADESAPGGTGITQSELLALKDKTYRHMRLRELLQHYSMKANLVVMTLPIPQKGTVSAPLYMAWLETLTKDMPPFMLVRGNQTSVLTFYS</sequence>
<feature type="transmembrane region" description="Helical" evidence="6">
    <location>
        <begin position="338"/>
        <end position="360"/>
    </location>
</feature>
<dbReference type="GO" id="GO:0008511">
    <property type="term" value="F:sodium:potassium:chloride symporter activity"/>
    <property type="evidence" value="ECO:0007669"/>
    <property type="project" value="TreeGrafter"/>
</dbReference>